<evidence type="ECO:0000313" key="2">
    <source>
        <dbReference type="EMBL" id="KAG6509963.1"/>
    </source>
</evidence>
<gene>
    <name evidence="2" type="ORF">ZIOFF_027971</name>
</gene>
<name>A0A8J5GRB7_ZINOF</name>
<proteinExistence type="predicted"/>
<evidence type="ECO:0000313" key="3">
    <source>
        <dbReference type="Proteomes" id="UP000734854"/>
    </source>
</evidence>
<dbReference type="Proteomes" id="UP000734854">
    <property type="component" value="Unassembled WGS sequence"/>
</dbReference>
<dbReference type="AlphaFoldDB" id="A0A8J5GRB7"/>
<feature type="region of interest" description="Disordered" evidence="1">
    <location>
        <begin position="72"/>
        <end position="93"/>
    </location>
</feature>
<reference evidence="2 3" key="1">
    <citation type="submission" date="2020-08" db="EMBL/GenBank/DDBJ databases">
        <title>Plant Genome Project.</title>
        <authorList>
            <person name="Zhang R.-G."/>
        </authorList>
    </citation>
    <scope>NUCLEOTIDE SEQUENCE [LARGE SCALE GENOMIC DNA]</scope>
    <source>
        <tissue evidence="2">Rhizome</tissue>
    </source>
</reference>
<sequence>MLHDWQDQLESLPLNSTKIIIGSFSAALHAVVLCQIEELNLKLKWDDARQHHEQKQQKRELEEWNPKYMQKMAEAADTSDSERKGNTYEQDNATERRIALDNADFKLKAVGAYRKQCNVVREKSLVNLKTQSYVRFLLFMFGNV</sequence>
<dbReference type="EMBL" id="JACMSC010000008">
    <property type="protein sequence ID" value="KAG6509963.1"/>
    <property type="molecule type" value="Genomic_DNA"/>
</dbReference>
<evidence type="ECO:0000256" key="1">
    <source>
        <dbReference type="SAM" id="MobiDB-lite"/>
    </source>
</evidence>
<organism evidence="2 3">
    <name type="scientific">Zingiber officinale</name>
    <name type="common">Ginger</name>
    <name type="synonym">Amomum zingiber</name>
    <dbReference type="NCBI Taxonomy" id="94328"/>
    <lineage>
        <taxon>Eukaryota</taxon>
        <taxon>Viridiplantae</taxon>
        <taxon>Streptophyta</taxon>
        <taxon>Embryophyta</taxon>
        <taxon>Tracheophyta</taxon>
        <taxon>Spermatophyta</taxon>
        <taxon>Magnoliopsida</taxon>
        <taxon>Liliopsida</taxon>
        <taxon>Zingiberales</taxon>
        <taxon>Zingiberaceae</taxon>
        <taxon>Zingiber</taxon>
    </lineage>
</organism>
<comment type="caution">
    <text evidence="2">The sequence shown here is derived from an EMBL/GenBank/DDBJ whole genome shotgun (WGS) entry which is preliminary data.</text>
</comment>
<protein>
    <submittedName>
        <fullName evidence="2">Uncharacterized protein</fullName>
    </submittedName>
</protein>
<keyword evidence="3" id="KW-1185">Reference proteome</keyword>
<accession>A0A8J5GRB7</accession>